<sequence length="514" mass="53631">MKNRFHRKPRVPRSRLGYSDLANRSKIQPLSRWRRNDRGFSLPTVLGLGLVILMIAVYSFARSTSDRVAAIAQVQNAQTVAIAETGMARTLSQLNVVNATLNNTYLFTRNYDPSVLGPDQVQYSGDEAASNTWTAASPPVGGCSYTPSTSPIPLTGTTADGTYQVMAYRFTPNVSSDNPGSGGVGSLLIEGRINAGTSNERPSRLQINLPIATITRNNSFPGLYAAEDVDLGNNDVGEGDGAVVGTDPVAANVICRDCTAASNQCTSGGLPTTTGLGDAVGQGNQSYIAGTIYLGDPKLPPLPTLPTTTCSSSGYTSPCKIVLSSITSPTTLPLPGDPDPANSNIPYIYEISGDININGNSSAVLNVITANNGTNNTTDSRVMLFVSGNVNFAGQSNIAHTGSPEKLALIGTGGTSQTITLRGNSTGNNAFVYAPNATVSINGGSGGPNGCDFTGAVWSRVWNGSAGTNAKICVPDNMPALLESAFGYSFGINSVGIHKYIAGSPLSWQRQEVR</sequence>
<dbReference type="AlphaFoldDB" id="B8HQ57"/>
<dbReference type="eggNOG" id="COG4726">
    <property type="taxonomic scope" value="Bacteria"/>
</dbReference>
<dbReference type="STRING" id="395961.Cyan7425_5161"/>
<keyword evidence="1" id="KW-1133">Transmembrane helix</keyword>
<dbReference type="EMBL" id="CP001344">
    <property type="protein sequence ID" value="ACL47454.1"/>
    <property type="molecule type" value="Genomic_DNA"/>
</dbReference>
<dbReference type="OrthoDB" id="581394at2"/>
<dbReference type="Pfam" id="PF23981">
    <property type="entry name" value="DUF7305"/>
    <property type="match status" value="1"/>
</dbReference>
<feature type="domain" description="DUF7305" evidence="2">
    <location>
        <begin position="374"/>
        <end position="458"/>
    </location>
</feature>
<protein>
    <recommendedName>
        <fullName evidence="2">DUF7305 domain-containing protein</fullName>
    </recommendedName>
</protein>
<evidence type="ECO:0000256" key="1">
    <source>
        <dbReference type="SAM" id="Phobius"/>
    </source>
</evidence>
<dbReference type="HOGENOM" id="CLU_517699_0_0_3"/>
<gene>
    <name evidence="3" type="ordered locus">Cyan7425_5161</name>
</gene>
<feature type="transmembrane region" description="Helical" evidence="1">
    <location>
        <begin position="40"/>
        <end position="61"/>
    </location>
</feature>
<evidence type="ECO:0000313" key="3">
    <source>
        <dbReference type="EMBL" id="ACL47454.1"/>
    </source>
</evidence>
<keyword evidence="1" id="KW-0812">Transmembrane</keyword>
<organism evidence="3">
    <name type="scientific">Cyanothece sp. (strain PCC 7425 / ATCC 29141)</name>
    <dbReference type="NCBI Taxonomy" id="395961"/>
    <lineage>
        <taxon>Bacteria</taxon>
        <taxon>Bacillati</taxon>
        <taxon>Cyanobacteriota</taxon>
        <taxon>Cyanophyceae</taxon>
        <taxon>Gomontiellales</taxon>
        <taxon>Cyanothecaceae</taxon>
        <taxon>Cyanothece</taxon>
    </lineage>
</organism>
<dbReference type="InterPro" id="IPR055729">
    <property type="entry name" value="DUF7305"/>
</dbReference>
<evidence type="ECO:0000259" key="2">
    <source>
        <dbReference type="Pfam" id="PF23981"/>
    </source>
</evidence>
<keyword evidence="1" id="KW-0472">Membrane</keyword>
<dbReference type="KEGG" id="cyn:Cyan7425_5161"/>
<accession>B8HQ57</accession>
<proteinExistence type="predicted"/>
<reference evidence="3" key="1">
    <citation type="submission" date="2009-01" db="EMBL/GenBank/DDBJ databases">
        <title>Complete sequence of chromosome Cyanothece sp. PCC 7425.</title>
        <authorList>
            <consortium name="US DOE Joint Genome Institute"/>
            <person name="Lucas S."/>
            <person name="Copeland A."/>
            <person name="Lapidus A."/>
            <person name="Glavina del Rio T."/>
            <person name="Dalin E."/>
            <person name="Tice H."/>
            <person name="Bruce D."/>
            <person name="Goodwin L."/>
            <person name="Pitluck S."/>
            <person name="Sims D."/>
            <person name="Meineke L."/>
            <person name="Brettin T."/>
            <person name="Detter J.C."/>
            <person name="Han C."/>
            <person name="Larimer F."/>
            <person name="Land M."/>
            <person name="Hauser L."/>
            <person name="Kyrpides N."/>
            <person name="Ovchinnikova G."/>
            <person name="Liberton M."/>
            <person name="Stoeckel J."/>
            <person name="Banerjee A."/>
            <person name="Singh A."/>
            <person name="Page L."/>
            <person name="Sato H."/>
            <person name="Zhao L."/>
            <person name="Sherman L."/>
            <person name="Pakrasi H."/>
            <person name="Richardson P."/>
        </authorList>
    </citation>
    <scope>NUCLEOTIDE SEQUENCE</scope>
    <source>
        <strain evidence="3">PCC 7425</strain>
    </source>
</reference>
<name>B8HQ57_CYAP4</name>